<reference evidence="1 2" key="1">
    <citation type="submission" date="2015-01" db="EMBL/GenBank/DDBJ databases">
        <title>Evolution of Trichinella species and genotypes.</title>
        <authorList>
            <person name="Korhonen P.K."/>
            <person name="Edoardo P."/>
            <person name="Giuseppe L.R."/>
            <person name="Gasser R.B."/>
        </authorList>
    </citation>
    <scope>NUCLEOTIDE SEQUENCE [LARGE SCALE GENOMIC DNA]</scope>
    <source>
        <strain evidence="1">ISS470</strain>
    </source>
</reference>
<organism evidence="1 2">
    <name type="scientific">Trichinella pseudospiralis</name>
    <name type="common">Parasitic roundworm</name>
    <dbReference type="NCBI Taxonomy" id="6337"/>
    <lineage>
        <taxon>Eukaryota</taxon>
        <taxon>Metazoa</taxon>
        <taxon>Ecdysozoa</taxon>
        <taxon>Nematoda</taxon>
        <taxon>Enoplea</taxon>
        <taxon>Dorylaimia</taxon>
        <taxon>Trichinellida</taxon>
        <taxon>Trichinellidae</taxon>
        <taxon>Trichinella</taxon>
    </lineage>
</organism>
<evidence type="ECO:0000313" key="2">
    <source>
        <dbReference type="Proteomes" id="UP000054995"/>
    </source>
</evidence>
<protein>
    <submittedName>
        <fullName evidence="1">Uncharacterized protein</fullName>
    </submittedName>
</protein>
<proteinExistence type="predicted"/>
<dbReference type="EMBL" id="JYDT01000152">
    <property type="protein sequence ID" value="KRY83075.1"/>
    <property type="molecule type" value="Genomic_DNA"/>
</dbReference>
<dbReference type="AlphaFoldDB" id="A0A0V1FCR9"/>
<sequence length="69" mass="7856">MTGLLGRGLRFGSKSGISAGRDLVKKRCIFWSACCSEPSQCVVLWWRPIFAPNFNLNFFSLRPVYLRNS</sequence>
<evidence type="ECO:0000313" key="1">
    <source>
        <dbReference type="EMBL" id="KRY83075.1"/>
    </source>
</evidence>
<gene>
    <name evidence="1" type="ORF">T4D_9865</name>
</gene>
<name>A0A0V1FCR9_TRIPS</name>
<comment type="caution">
    <text evidence="1">The sequence shown here is derived from an EMBL/GenBank/DDBJ whole genome shotgun (WGS) entry which is preliminary data.</text>
</comment>
<keyword evidence="2" id="KW-1185">Reference proteome</keyword>
<dbReference type="Proteomes" id="UP000054995">
    <property type="component" value="Unassembled WGS sequence"/>
</dbReference>
<accession>A0A0V1FCR9</accession>
<dbReference type="OrthoDB" id="10449700at2759"/>